<dbReference type="Proteomes" id="UP000032142">
    <property type="component" value="Unassembled WGS sequence"/>
</dbReference>
<keyword evidence="2" id="KW-1185">Reference proteome</keyword>
<evidence type="ECO:0000313" key="2">
    <source>
        <dbReference type="Proteomes" id="UP000032142"/>
    </source>
</evidence>
<organism evidence="1 2">
    <name type="scientific">Gossypium arboreum</name>
    <name type="common">Tree cotton</name>
    <name type="synonym">Gossypium nanking</name>
    <dbReference type="NCBI Taxonomy" id="29729"/>
    <lineage>
        <taxon>Eukaryota</taxon>
        <taxon>Viridiplantae</taxon>
        <taxon>Streptophyta</taxon>
        <taxon>Embryophyta</taxon>
        <taxon>Tracheophyta</taxon>
        <taxon>Spermatophyta</taxon>
        <taxon>Magnoliopsida</taxon>
        <taxon>eudicotyledons</taxon>
        <taxon>Gunneridae</taxon>
        <taxon>Pentapetalae</taxon>
        <taxon>rosids</taxon>
        <taxon>malvids</taxon>
        <taxon>Malvales</taxon>
        <taxon>Malvaceae</taxon>
        <taxon>Malvoideae</taxon>
        <taxon>Gossypium</taxon>
    </lineage>
</organism>
<evidence type="ECO:0000313" key="1">
    <source>
        <dbReference type="EMBL" id="KHG14748.1"/>
    </source>
</evidence>
<dbReference type="AlphaFoldDB" id="A0A0B0NJN5"/>
<name>A0A0B0NJN5_GOSAR</name>
<protein>
    <submittedName>
        <fullName evidence="1">Uncharacterized protein</fullName>
    </submittedName>
</protein>
<accession>A0A0B0NJN5</accession>
<proteinExistence type="predicted"/>
<sequence>MTIYYLKNKPMPLSIS</sequence>
<reference evidence="2" key="1">
    <citation type="submission" date="2014-09" db="EMBL/GenBank/DDBJ databases">
        <authorList>
            <person name="Mudge J."/>
            <person name="Ramaraj T."/>
            <person name="Lindquist I.E."/>
            <person name="Bharti A.K."/>
            <person name="Sundararajan A."/>
            <person name="Cameron C.T."/>
            <person name="Woodward J.E."/>
            <person name="May G.D."/>
            <person name="Brubaker C."/>
            <person name="Broadhvest J."/>
            <person name="Wilkins T.A."/>
        </authorList>
    </citation>
    <scope>NUCLEOTIDE SEQUENCE</scope>
    <source>
        <strain evidence="2">cv. AKA8401</strain>
    </source>
</reference>
<dbReference type="EMBL" id="KN402209">
    <property type="protein sequence ID" value="KHG14748.1"/>
    <property type="molecule type" value="Genomic_DNA"/>
</dbReference>
<gene>
    <name evidence="1" type="ORF">F383_17982</name>
</gene>